<protein>
    <submittedName>
        <fullName evidence="2">NAD-dependent epimerase/dehydratase family protein</fullName>
    </submittedName>
</protein>
<dbReference type="EMBL" id="WBUI01000006">
    <property type="protein sequence ID" value="KAB2933360.1"/>
    <property type="molecule type" value="Genomic_DNA"/>
</dbReference>
<accession>A0A833H371</accession>
<evidence type="ECO:0000313" key="3">
    <source>
        <dbReference type="Proteomes" id="UP000460298"/>
    </source>
</evidence>
<feature type="domain" description="NAD-dependent epimerase/dehydratase" evidence="1">
    <location>
        <begin position="8"/>
        <end position="224"/>
    </location>
</feature>
<dbReference type="Gene3D" id="3.40.50.720">
    <property type="entry name" value="NAD(P)-binding Rossmann-like Domain"/>
    <property type="match status" value="1"/>
</dbReference>
<comment type="caution">
    <text evidence="2">The sequence shown here is derived from an EMBL/GenBank/DDBJ whole genome shotgun (WGS) entry which is preliminary data.</text>
</comment>
<reference evidence="2 3" key="1">
    <citation type="submission" date="2019-10" db="EMBL/GenBank/DDBJ databases">
        <title>Extracellular Electron Transfer in a Candidatus Methanoperedens spp. Enrichment Culture.</title>
        <authorList>
            <person name="Berger S."/>
            <person name="Rangel Shaw D."/>
            <person name="Berben T."/>
            <person name="In 'T Zandt M."/>
            <person name="Frank J."/>
            <person name="Reimann J."/>
            <person name="Jetten M.S.M."/>
            <person name="Welte C.U."/>
        </authorList>
    </citation>
    <scope>NUCLEOTIDE SEQUENCE [LARGE SCALE GENOMIC DNA]</scope>
    <source>
        <strain evidence="2">SB12</strain>
    </source>
</reference>
<dbReference type="Proteomes" id="UP000460298">
    <property type="component" value="Unassembled WGS sequence"/>
</dbReference>
<dbReference type="Pfam" id="PF01370">
    <property type="entry name" value="Epimerase"/>
    <property type="match status" value="1"/>
</dbReference>
<proteinExistence type="predicted"/>
<dbReference type="InterPro" id="IPR001509">
    <property type="entry name" value="Epimerase_deHydtase"/>
</dbReference>
<evidence type="ECO:0000313" key="2">
    <source>
        <dbReference type="EMBL" id="KAB2933360.1"/>
    </source>
</evidence>
<dbReference type="InterPro" id="IPR050177">
    <property type="entry name" value="Lipid_A_modif_metabolic_enz"/>
</dbReference>
<gene>
    <name evidence="2" type="ORF">F9K24_08400</name>
</gene>
<name>A0A833H371_9LEPT</name>
<dbReference type="SUPFAM" id="SSF51735">
    <property type="entry name" value="NAD(P)-binding Rossmann-fold domains"/>
    <property type="match status" value="1"/>
</dbReference>
<dbReference type="AlphaFoldDB" id="A0A833H371"/>
<evidence type="ECO:0000259" key="1">
    <source>
        <dbReference type="Pfam" id="PF01370"/>
    </source>
</evidence>
<sequence>MMYDKITLVTGAGGFIGSHIVSLLADSGVTVRATDMRAPARLPAGVQFMQADLRNRDDVTPLLEGVDRIFHVAGICNLSTPYEKLRPVNVHAVDVITELALKKQVRRFVHMSSSSVYGLYNGTAFSEEAPCRPADSYGQSKFDGETIVRRRMAEGLQAVILRPCTVYGPGCNDGAGKVFSRPSDIPGIPGNGKQKLANVRVEDVSNAAIFLSQQDDAAGHIFNVSDDSSPTLEEALRLSAQVFRSRIKPVHVPLALLKIVARVEGAIAALRGKIPDLELEAVKYLYSDYIMDNSKLKKHGYKLLFPAFDTSMQELGERLK</sequence>
<dbReference type="InterPro" id="IPR036291">
    <property type="entry name" value="NAD(P)-bd_dom_sf"/>
</dbReference>
<organism evidence="2 3">
    <name type="scientific">Leptonema illini</name>
    <dbReference type="NCBI Taxonomy" id="183"/>
    <lineage>
        <taxon>Bacteria</taxon>
        <taxon>Pseudomonadati</taxon>
        <taxon>Spirochaetota</taxon>
        <taxon>Spirochaetia</taxon>
        <taxon>Leptospirales</taxon>
        <taxon>Leptospiraceae</taxon>
        <taxon>Leptonema</taxon>
    </lineage>
</organism>
<dbReference type="PANTHER" id="PTHR43245">
    <property type="entry name" value="BIFUNCTIONAL POLYMYXIN RESISTANCE PROTEIN ARNA"/>
    <property type="match status" value="1"/>
</dbReference>